<evidence type="ECO:0000313" key="1">
    <source>
        <dbReference type="EMBL" id="TGY68973.1"/>
    </source>
</evidence>
<proteinExistence type="predicted"/>
<dbReference type="InterPro" id="IPR006522">
    <property type="entry name" value="Phage_virion_morphogenesis"/>
</dbReference>
<dbReference type="RefSeq" id="WP_135993939.1">
    <property type="nucleotide sequence ID" value="NZ_SRYD01000081.1"/>
</dbReference>
<organism evidence="1 2">
    <name type="scientific">Muribaculum intestinale</name>
    <dbReference type="NCBI Taxonomy" id="1796646"/>
    <lineage>
        <taxon>Bacteria</taxon>
        <taxon>Pseudomonadati</taxon>
        <taxon>Bacteroidota</taxon>
        <taxon>Bacteroidia</taxon>
        <taxon>Bacteroidales</taxon>
        <taxon>Muribaculaceae</taxon>
        <taxon>Muribaculum</taxon>
    </lineage>
</organism>
<accession>A0A4S2FJ80</accession>
<sequence>MNDTDKAIRSIIRKIISDIKVWLGDEFDQNFERQAFFSQSWARRKSPTRPGGHMLVDTGALRRSVRGEIRESSIVFFSDLPYASIHNEGGEIKVTARMKRFFWYKYYSATGSFGRRKDGTLRQDKKNQQLTSEADFWKAMALMKVGATIKIPQRKFLGKSPEVEAAVREIIEENLNEYINNIDFNIK</sequence>
<comment type="caution">
    <text evidence="1">The sequence shown here is derived from an EMBL/GenBank/DDBJ whole genome shotgun (WGS) entry which is preliminary data.</text>
</comment>
<dbReference type="AlphaFoldDB" id="A0A4S2FJ80"/>
<reference evidence="1 2" key="1">
    <citation type="submission" date="2019-04" db="EMBL/GenBank/DDBJ databases">
        <title>Microbes associate with the intestines of laboratory mice.</title>
        <authorList>
            <person name="Navarre W."/>
            <person name="Wong E."/>
            <person name="Huang K."/>
            <person name="Tropini C."/>
            <person name="Ng K."/>
            <person name="Yu B."/>
        </authorList>
    </citation>
    <scope>NUCLEOTIDE SEQUENCE [LARGE SCALE GENOMIC DNA]</scope>
    <source>
        <strain evidence="1 2">NM06_A21</strain>
    </source>
</reference>
<name>A0A4S2FJ80_9BACT</name>
<dbReference type="EMBL" id="SRYD01000081">
    <property type="protein sequence ID" value="TGY68973.1"/>
    <property type="molecule type" value="Genomic_DNA"/>
</dbReference>
<protein>
    <submittedName>
        <fullName evidence="1">Phage morphogenesis protein</fullName>
    </submittedName>
</protein>
<evidence type="ECO:0000313" key="2">
    <source>
        <dbReference type="Proteomes" id="UP000306630"/>
    </source>
</evidence>
<dbReference type="Pfam" id="PF05069">
    <property type="entry name" value="Phage_tail_S"/>
    <property type="match status" value="1"/>
</dbReference>
<gene>
    <name evidence="1" type="ORF">E5333_14340</name>
</gene>
<dbReference type="Proteomes" id="UP000306630">
    <property type="component" value="Unassembled WGS sequence"/>
</dbReference>